<accession>A0ACB8GTK3</accession>
<reference evidence="1" key="1">
    <citation type="submission" date="2021-10" db="EMBL/GenBank/DDBJ databases">
        <title>Psilocybe cubensis genome.</title>
        <authorList>
            <person name="Mckernan K.J."/>
            <person name="Crawford S."/>
            <person name="Trippe A."/>
            <person name="Kane L.T."/>
            <person name="Mclaughlin S."/>
        </authorList>
    </citation>
    <scope>NUCLEOTIDE SEQUENCE</scope>
    <source>
        <strain evidence="1">MGC-MH-2018</strain>
    </source>
</reference>
<keyword evidence="2" id="KW-1185">Reference proteome</keyword>
<evidence type="ECO:0000313" key="2">
    <source>
        <dbReference type="Proteomes" id="UP000664032"/>
    </source>
</evidence>
<comment type="caution">
    <text evidence="1">The sequence shown here is derived from an EMBL/GenBank/DDBJ whole genome shotgun (WGS) entry which is preliminary data.</text>
</comment>
<evidence type="ECO:0000313" key="1">
    <source>
        <dbReference type="EMBL" id="KAH9478914.1"/>
    </source>
</evidence>
<organism evidence="1 2">
    <name type="scientific">Psilocybe cubensis</name>
    <name type="common">Psychedelic mushroom</name>
    <name type="synonym">Stropharia cubensis</name>
    <dbReference type="NCBI Taxonomy" id="181762"/>
    <lineage>
        <taxon>Eukaryota</taxon>
        <taxon>Fungi</taxon>
        <taxon>Dikarya</taxon>
        <taxon>Basidiomycota</taxon>
        <taxon>Agaricomycotina</taxon>
        <taxon>Agaricomycetes</taxon>
        <taxon>Agaricomycetidae</taxon>
        <taxon>Agaricales</taxon>
        <taxon>Agaricineae</taxon>
        <taxon>Strophariaceae</taxon>
        <taxon>Psilocybe</taxon>
    </lineage>
</organism>
<protein>
    <submittedName>
        <fullName evidence="1">Uncharacterized protein</fullName>
    </submittedName>
</protein>
<dbReference type="EMBL" id="JAFIQS020000008">
    <property type="protein sequence ID" value="KAH9478914.1"/>
    <property type="molecule type" value="Genomic_DNA"/>
</dbReference>
<gene>
    <name evidence="1" type="ORF">JR316_0009376</name>
</gene>
<sequence length="306" mass="33441">MSSNTFDFADAATPAQGTSAIQLTSTYLEGSSSESGGTMIDPSIWFIPDNLFQQIFGSTLPLNWEEYVPITPNTHHPPPPPVPLPSNSHGEQRLSDSEGANSSLDDIEAYRGTYHAEHEGASGSNSVEYPDTDHFGCDIPVGQFPTDKPLVFPEVLNGSLNQNMDIFHHDYDAHQIYPEPRITSTGDPTIPPFQEVSNQTVLGGYPNTRLSVHPYSGHTEEGKTEINHSIFDHVDCQKHSASGISPVEQNDGTSAATAVRRGMVDAHDLPPLHAEARKERDGVVFEREAGELQRVGRKTTTIDGRR</sequence>
<dbReference type="Proteomes" id="UP000664032">
    <property type="component" value="Unassembled WGS sequence"/>
</dbReference>
<name>A0ACB8GTK3_PSICU</name>
<proteinExistence type="predicted"/>